<dbReference type="AlphaFoldDB" id="A0A4D4J4T5"/>
<evidence type="ECO:0000313" key="3">
    <source>
        <dbReference type="Proteomes" id="UP000298860"/>
    </source>
</evidence>
<reference evidence="3" key="1">
    <citation type="submission" date="2019-04" db="EMBL/GenBank/DDBJ databases">
        <title>Draft genome sequence of Pseudonocardiaceae bacterium SL3-2-4.</title>
        <authorList>
            <person name="Ningsih F."/>
            <person name="Yokota A."/>
            <person name="Sakai Y."/>
            <person name="Nanatani K."/>
            <person name="Yabe S."/>
            <person name="Oetari A."/>
            <person name="Sjamsuridzal W."/>
        </authorList>
    </citation>
    <scope>NUCLEOTIDE SEQUENCE [LARGE SCALE GENOMIC DNA]</scope>
    <source>
        <strain evidence="3">SL3-2-4</strain>
    </source>
</reference>
<dbReference type="RefSeq" id="WP_137812733.1">
    <property type="nucleotide sequence ID" value="NZ_BJFL01000004.1"/>
</dbReference>
<keyword evidence="3" id="KW-1185">Reference proteome</keyword>
<feature type="transmembrane region" description="Helical" evidence="1">
    <location>
        <begin position="208"/>
        <end position="228"/>
    </location>
</feature>
<protein>
    <recommendedName>
        <fullName evidence="4">Secreted protein</fullName>
    </recommendedName>
</protein>
<evidence type="ECO:0008006" key="4">
    <source>
        <dbReference type="Google" id="ProtNLM"/>
    </source>
</evidence>
<evidence type="ECO:0000256" key="1">
    <source>
        <dbReference type="SAM" id="Phobius"/>
    </source>
</evidence>
<evidence type="ECO:0000313" key="2">
    <source>
        <dbReference type="EMBL" id="GDY29546.1"/>
    </source>
</evidence>
<accession>A0A4D4J4T5</accession>
<keyword evidence="1" id="KW-0472">Membrane</keyword>
<proteinExistence type="predicted"/>
<feature type="transmembrane region" description="Helical" evidence="1">
    <location>
        <begin position="234"/>
        <end position="258"/>
    </location>
</feature>
<dbReference type="Proteomes" id="UP000298860">
    <property type="component" value="Unassembled WGS sequence"/>
</dbReference>
<keyword evidence="1" id="KW-0812">Transmembrane</keyword>
<dbReference type="EMBL" id="BJFL01000004">
    <property type="protein sequence ID" value="GDY29546.1"/>
    <property type="molecule type" value="Genomic_DNA"/>
</dbReference>
<comment type="caution">
    <text evidence="2">The sequence shown here is derived from an EMBL/GenBank/DDBJ whole genome shotgun (WGS) entry which is preliminary data.</text>
</comment>
<gene>
    <name evidence="2" type="ORF">GTS_11790</name>
</gene>
<feature type="transmembrane region" description="Helical" evidence="1">
    <location>
        <begin position="421"/>
        <end position="439"/>
    </location>
</feature>
<name>A0A4D4J4T5_9PSEU</name>
<sequence>MTIAAPRTVPTVPTAGRDRWRARVGLLRSTPGLLGLAAAALAGLILAFGVSAAMAGQDQRASLDGLASSSQSLGAAAQQIYRSLSDADAAAASAFLAGGLEPAPVRDRYRADIAAAEVALATANQRSAGEAALTSPLRTLYTELPVYTGLVERARVDNRQGLPVGAAYLREASGLLRTRLLPAAQDVYSAESARVAVMERRAAAFPMPAALVGLLTLVALVVAQVYLARRTNRVLSLGLLAASCAVVASLAWTAFAATTVSGHVAASRGGGSALVDTLARARIAALEARGDETLALVAHGEAQSYEQHFAGIVGTLVGAEGAGGVLDQVRTQVDDPRVRAPAGEAFGDSKVWVSAHERVRALYAAGRYNDAVQAAIGPDETSSGTAFGRVDGDLDRAIRAAAAGFDREVTTAKRVLDPVPAGLALLTVLAVGGTAFAGWQRMREYW</sequence>
<organism evidence="2 3">
    <name type="scientific">Gandjariella thermophila</name>
    <dbReference type="NCBI Taxonomy" id="1931992"/>
    <lineage>
        <taxon>Bacteria</taxon>
        <taxon>Bacillati</taxon>
        <taxon>Actinomycetota</taxon>
        <taxon>Actinomycetes</taxon>
        <taxon>Pseudonocardiales</taxon>
        <taxon>Pseudonocardiaceae</taxon>
        <taxon>Gandjariella</taxon>
    </lineage>
</organism>
<dbReference type="OrthoDB" id="3218196at2"/>
<keyword evidence="1" id="KW-1133">Transmembrane helix</keyword>
<feature type="transmembrane region" description="Helical" evidence="1">
    <location>
        <begin position="33"/>
        <end position="55"/>
    </location>
</feature>